<dbReference type="InterPro" id="IPR047137">
    <property type="entry name" value="ORF3"/>
</dbReference>
<dbReference type="EMBL" id="CP108169">
    <property type="protein sequence ID" value="WTQ71973.1"/>
    <property type="molecule type" value="Genomic_DNA"/>
</dbReference>
<dbReference type="PANTHER" id="PTHR33824:SF7">
    <property type="entry name" value="POLYKETIDE CYCLASE_DEHYDRASE AND LIPID TRANSPORT SUPERFAMILY PROTEIN"/>
    <property type="match status" value="1"/>
</dbReference>
<dbReference type="InterPro" id="IPR023393">
    <property type="entry name" value="START-like_dom_sf"/>
</dbReference>
<dbReference type="Gene3D" id="3.30.530.20">
    <property type="match status" value="1"/>
</dbReference>
<dbReference type="InterPro" id="IPR005031">
    <property type="entry name" value="COQ10_START"/>
</dbReference>
<sequence length="172" mass="19179">MNTVEETIEVAVPVRTAYNQWTQFEGFPRFSRVVKRIGQLTPSVTAWVVGVGPLRKEFEAEIVEQIPDSHVAWRSLDHSPWHEGEVEFRALAQDRTAITVRMRIRRRGAAGVLTAVPGAAGRVVRQELACFKEFIEGLGEAGGGWRGTIRKGHVRPGEPERSKSQVPTWPVG</sequence>
<dbReference type="AlphaFoldDB" id="A0AAU1LL02"/>
<dbReference type="Pfam" id="PF03364">
    <property type="entry name" value="Polyketide_cyc"/>
    <property type="match status" value="1"/>
</dbReference>
<dbReference type="SUPFAM" id="SSF55961">
    <property type="entry name" value="Bet v1-like"/>
    <property type="match status" value="1"/>
</dbReference>
<dbReference type="CDD" id="cd07817">
    <property type="entry name" value="SRPBCC_8"/>
    <property type="match status" value="1"/>
</dbReference>
<accession>A0AAU1LL02</accession>
<dbReference type="PANTHER" id="PTHR33824">
    <property type="entry name" value="POLYKETIDE CYCLASE/DEHYDRASE AND LIPID TRANSPORT SUPERFAMILY PROTEIN"/>
    <property type="match status" value="1"/>
</dbReference>
<evidence type="ECO:0000259" key="2">
    <source>
        <dbReference type="Pfam" id="PF03364"/>
    </source>
</evidence>
<feature type="domain" description="Coenzyme Q-binding protein COQ10 START" evidence="2">
    <location>
        <begin position="10"/>
        <end position="130"/>
    </location>
</feature>
<evidence type="ECO:0000256" key="1">
    <source>
        <dbReference type="SAM" id="MobiDB-lite"/>
    </source>
</evidence>
<proteinExistence type="predicted"/>
<gene>
    <name evidence="3" type="ORF">OG222_02270</name>
</gene>
<evidence type="ECO:0000313" key="3">
    <source>
        <dbReference type="EMBL" id="WTQ71973.1"/>
    </source>
</evidence>
<protein>
    <submittedName>
        <fullName evidence="3">SRPBCC family protein</fullName>
    </submittedName>
</protein>
<organism evidence="3">
    <name type="scientific">Streptomyces sp. NBC_00148</name>
    <dbReference type="NCBI Taxonomy" id="2903626"/>
    <lineage>
        <taxon>Bacteria</taxon>
        <taxon>Bacillati</taxon>
        <taxon>Actinomycetota</taxon>
        <taxon>Actinomycetes</taxon>
        <taxon>Kitasatosporales</taxon>
        <taxon>Streptomycetaceae</taxon>
        <taxon>Streptomyces</taxon>
    </lineage>
</organism>
<name>A0AAU1LL02_9ACTN</name>
<feature type="region of interest" description="Disordered" evidence="1">
    <location>
        <begin position="146"/>
        <end position="172"/>
    </location>
</feature>
<reference evidence="3" key="1">
    <citation type="submission" date="2022-10" db="EMBL/GenBank/DDBJ databases">
        <title>The complete genomes of actinobacterial strains from the NBC collection.</title>
        <authorList>
            <person name="Joergensen T.S."/>
            <person name="Alvarez Arevalo M."/>
            <person name="Sterndorff E.B."/>
            <person name="Faurdal D."/>
            <person name="Vuksanovic O."/>
            <person name="Mourched A.-S."/>
            <person name="Charusanti P."/>
            <person name="Shaw S."/>
            <person name="Blin K."/>
            <person name="Weber T."/>
        </authorList>
    </citation>
    <scope>NUCLEOTIDE SEQUENCE</scope>
    <source>
        <strain evidence="3">NBC_00148</strain>
    </source>
</reference>